<evidence type="ECO:0000313" key="2">
    <source>
        <dbReference type="EMBL" id="CAF4417779.1"/>
    </source>
</evidence>
<gene>
    <name evidence="2" type="ORF">OKA104_LOCUS52340</name>
</gene>
<sequence>GDGMEPKGGLVLGGPGGPKPPACVSEKLNNVESLGKSQGSSKVSE</sequence>
<accession>A0A820Q8Y1</accession>
<comment type="caution">
    <text evidence="2">The sequence shown here is derived from an EMBL/GenBank/DDBJ whole genome shotgun (WGS) entry which is preliminary data.</text>
</comment>
<evidence type="ECO:0000256" key="1">
    <source>
        <dbReference type="SAM" id="MobiDB-lite"/>
    </source>
</evidence>
<protein>
    <submittedName>
        <fullName evidence="2">Uncharacterized protein</fullName>
    </submittedName>
</protein>
<reference evidence="2" key="1">
    <citation type="submission" date="2021-02" db="EMBL/GenBank/DDBJ databases">
        <authorList>
            <person name="Nowell W R."/>
        </authorList>
    </citation>
    <scope>NUCLEOTIDE SEQUENCE</scope>
</reference>
<organism evidence="2 3">
    <name type="scientific">Adineta steineri</name>
    <dbReference type="NCBI Taxonomy" id="433720"/>
    <lineage>
        <taxon>Eukaryota</taxon>
        <taxon>Metazoa</taxon>
        <taxon>Spiralia</taxon>
        <taxon>Gnathifera</taxon>
        <taxon>Rotifera</taxon>
        <taxon>Eurotatoria</taxon>
        <taxon>Bdelloidea</taxon>
        <taxon>Adinetida</taxon>
        <taxon>Adinetidae</taxon>
        <taxon>Adineta</taxon>
    </lineage>
</organism>
<evidence type="ECO:0000313" key="3">
    <source>
        <dbReference type="Proteomes" id="UP000663881"/>
    </source>
</evidence>
<proteinExistence type="predicted"/>
<feature type="non-terminal residue" evidence="2">
    <location>
        <position position="1"/>
    </location>
</feature>
<dbReference type="AlphaFoldDB" id="A0A820Q8Y1"/>
<feature type="region of interest" description="Disordered" evidence="1">
    <location>
        <begin position="1"/>
        <end position="25"/>
    </location>
</feature>
<dbReference type="Proteomes" id="UP000663881">
    <property type="component" value="Unassembled WGS sequence"/>
</dbReference>
<name>A0A820Q8Y1_9BILA</name>
<dbReference type="EMBL" id="CAJOAY010030198">
    <property type="protein sequence ID" value="CAF4417779.1"/>
    <property type="molecule type" value="Genomic_DNA"/>
</dbReference>